<organism evidence="1 2">
    <name type="scientific">Fasciolopsis buskii</name>
    <dbReference type="NCBI Taxonomy" id="27845"/>
    <lineage>
        <taxon>Eukaryota</taxon>
        <taxon>Metazoa</taxon>
        <taxon>Spiralia</taxon>
        <taxon>Lophotrochozoa</taxon>
        <taxon>Platyhelminthes</taxon>
        <taxon>Trematoda</taxon>
        <taxon>Digenea</taxon>
        <taxon>Plagiorchiida</taxon>
        <taxon>Echinostomata</taxon>
        <taxon>Echinostomatoidea</taxon>
        <taxon>Fasciolidae</taxon>
        <taxon>Fasciolopsis</taxon>
    </lineage>
</organism>
<reference evidence="1" key="1">
    <citation type="submission" date="2019-05" db="EMBL/GenBank/DDBJ databases">
        <title>Annotation for the trematode Fasciolopsis buski.</title>
        <authorList>
            <person name="Choi Y.-J."/>
        </authorList>
    </citation>
    <scope>NUCLEOTIDE SEQUENCE</scope>
    <source>
        <strain evidence="1">HT</strain>
        <tissue evidence="1">Whole worm</tissue>
    </source>
</reference>
<sequence>TIFCTKCFTLRFLPTEVCEQAVEEECCEDSALTEPPWQPLTSDPVKSKSRDCLLWLVDLQRADGSWILNSELCSCLNVSESAVHSALPKTWNGACPKGPVPETAWATALALAYFETALATRESEWKLLARKANSWLVKQVPVGSGSTNNSKKYCDNLIAMAKQFLQACKT</sequence>
<dbReference type="Proteomes" id="UP000728185">
    <property type="component" value="Unassembled WGS sequence"/>
</dbReference>
<name>A0A8E0VLE4_9TREM</name>
<proteinExistence type="predicted"/>
<gene>
    <name evidence="1" type="ORF">FBUS_07216</name>
</gene>
<dbReference type="EMBL" id="LUCM01004180">
    <property type="protein sequence ID" value="KAA0194703.1"/>
    <property type="molecule type" value="Genomic_DNA"/>
</dbReference>
<protein>
    <submittedName>
        <fullName evidence="1">Uncharacterized protein</fullName>
    </submittedName>
</protein>
<dbReference type="OrthoDB" id="6250306at2759"/>
<keyword evidence="2" id="KW-1185">Reference proteome</keyword>
<evidence type="ECO:0000313" key="1">
    <source>
        <dbReference type="EMBL" id="KAA0194703.1"/>
    </source>
</evidence>
<evidence type="ECO:0000313" key="2">
    <source>
        <dbReference type="Proteomes" id="UP000728185"/>
    </source>
</evidence>
<dbReference type="AlphaFoldDB" id="A0A8E0VLE4"/>
<comment type="caution">
    <text evidence="1">The sequence shown here is derived from an EMBL/GenBank/DDBJ whole genome shotgun (WGS) entry which is preliminary data.</text>
</comment>
<dbReference type="PANTHER" id="PTHR45737:SF6">
    <property type="entry name" value="VON WILLEBRAND FACTOR A DOMAIN-CONTAINING PROTEIN 5A"/>
    <property type="match status" value="1"/>
</dbReference>
<dbReference type="PANTHER" id="PTHR45737">
    <property type="entry name" value="VON WILLEBRAND FACTOR A DOMAIN-CONTAINING PROTEIN 5A"/>
    <property type="match status" value="1"/>
</dbReference>
<accession>A0A8E0VLE4</accession>
<feature type="non-terminal residue" evidence="1">
    <location>
        <position position="1"/>
    </location>
</feature>